<evidence type="ECO:0000256" key="5">
    <source>
        <dbReference type="RuleBase" id="RU003693"/>
    </source>
</evidence>
<dbReference type="GO" id="GO:0008483">
    <property type="term" value="F:transaminase activity"/>
    <property type="evidence" value="ECO:0007669"/>
    <property type="project" value="UniProtKB-KW"/>
</dbReference>
<dbReference type="KEGG" id="nah:F5544_21405"/>
<evidence type="ECO:0000259" key="6">
    <source>
        <dbReference type="Pfam" id="PF00155"/>
    </source>
</evidence>
<dbReference type="PANTHER" id="PTHR43643">
    <property type="entry name" value="HISTIDINOL-PHOSPHATE AMINOTRANSFERASE 2"/>
    <property type="match status" value="1"/>
</dbReference>
<dbReference type="InterPro" id="IPR004839">
    <property type="entry name" value="Aminotransferase_I/II_large"/>
</dbReference>
<gene>
    <name evidence="7" type="ORF">F5544_21405</name>
</gene>
<evidence type="ECO:0000256" key="2">
    <source>
        <dbReference type="ARBA" id="ARBA00022576"/>
    </source>
</evidence>
<dbReference type="Pfam" id="PF00155">
    <property type="entry name" value="Aminotran_1_2"/>
    <property type="match status" value="1"/>
</dbReference>
<feature type="domain" description="Aminotransferase class I/classII large" evidence="6">
    <location>
        <begin position="12"/>
        <end position="317"/>
    </location>
</feature>
<dbReference type="AlphaFoldDB" id="A0A6G9YG39"/>
<dbReference type="EMBL" id="CP046172">
    <property type="protein sequence ID" value="QIS12144.1"/>
    <property type="molecule type" value="Genomic_DNA"/>
</dbReference>
<dbReference type="SUPFAM" id="SSF53383">
    <property type="entry name" value="PLP-dependent transferases"/>
    <property type="match status" value="1"/>
</dbReference>
<dbReference type="InterPro" id="IPR050106">
    <property type="entry name" value="HistidinolP_aminotransfase"/>
</dbReference>
<dbReference type="Gene3D" id="3.40.640.10">
    <property type="entry name" value="Type I PLP-dependent aspartate aminotransferase-like (Major domain)"/>
    <property type="match status" value="1"/>
</dbReference>
<dbReference type="Gene3D" id="3.90.1150.10">
    <property type="entry name" value="Aspartate Aminotransferase, domain 1"/>
    <property type="match status" value="1"/>
</dbReference>
<keyword evidence="8" id="KW-1185">Reference proteome</keyword>
<dbReference type="InterPro" id="IPR015422">
    <property type="entry name" value="PyrdxlP-dep_Trfase_small"/>
</dbReference>
<dbReference type="InterPro" id="IPR015424">
    <property type="entry name" value="PyrdxlP-dep_Trfase"/>
</dbReference>
<evidence type="ECO:0000313" key="8">
    <source>
        <dbReference type="Proteomes" id="UP000503540"/>
    </source>
</evidence>
<dbReference type="PROSITE" id="PS00599">
    <property type="entry name" value="AA_TRANSFER_CLASS_2"/>
    <property type="match status" value="1"/>
</dbReference>
<keyword evidence="4 5" id="KW-0663">Pyridoxal phosphate</keyword>
<evidence type="ECO:0000256" key="3">
    <source>
        <dbReference type="ARBA" id="ARBA00022679"/>
    </source>
</evidence>
<comment type="similarity">
    <text evidence="5">Belongs to the class-II pyridoxal-phosphate-dependent aminotransferase family.</text>
</comment>
<reference evidence="7 8" key="1">
    <citation type="journal article" date="2019" name="ACS Chem. Biol.">
        <title>Identification and Mobilization of a Cryptic Antibiotic Biosynthesis Gene Locus from a Human-Pathogenic Nocardia Isolate.</title>
        <authorList>
            <person name="Herisse M."/>
            <person name="Ishida K."/>
            <person name="Porter J.L."/>
            <person name="Howden B."/>
            <person name="Hertweck C."/>
            <person name="Stinear T.P."/>
            <person name="Pidot S.J."/>
        </authorList>
    </citation>
    <scope>NUCLEOTIDE SEQUENCE [LARGE SCALE GENOMIC DNA]</scope>
    <source>
        <strain evidence="7 8">AUSMDU00012717</strain>
    </source>
</reference>
<protein>
    <submittedName>
        <fullName evidence="7">Aminotransferase class I/II-fold pyridoxal phosphate-dependent enzyme</fullName>
    </submittedName>
</protein>
<organism evidence="7 8">
    <name type="scientific">Nocardia arthritidis</name>
    <dbReference type="NCBI Taxonomy" id="228602"/>
    <lineage>
        <taxon>Bacteria</taxon>
        <taxon>Bacillati</taxon>
        <taxon>Actinomycetota</taxon>
        <taxon>Actinomycetes</taxon>
        <taxon>Mycobacteriales</taxon>
        <taxon>Nocardiaceae</taxon>
        <taxon>Nocardia</taxon>
    </lineage>
</organism>
<comment type="cofactor">
    <cofactor evidence="1 5">
        <name>pyridoxal 5'-phosphate</name>
        <dbReference type="ChEBI" id="CHEBI:597326"/>
    </cofactor>
</comment>
<dbReference type="CDD" id="cd00609">
    <property type="entry name" value="AAT_like"/>
    <property type="match status" value="1"/>
</dbReference>
<accession>A0A6G9YG39</accession>
<dbReference type="PANTHER" id="PTHR43643:SF3">
    <property type="entry name" value="HISTIDINOL-PHOSPHATE AMINOTRANSFERASE"/>
    <property type="match status" value="1"/>
</dbReference>
<dbReference type="Proteomes" id="UP000503540">
    <property type="component" value="Chromosome"/>
</dbReference>
<name>A0A6G9YG39_9NOCA</name>
<evidence type="ECO:0000256" key="4">
    <source>
        <dbReference type="ARBA" id="ARBA00022898"/>
    </source>
</evidence>
<dbReference type="GO" id="GO:0030170">
    <property type="term" value="F:pyridoxal phosphate binding"/>
    <property type="evidence" value="ECO:0007669"/>
    <property type="project" value="InterPro"/>
</dbReference>
<evidence type="ECO:0000313" key="7">
    <source>
        <dbReference type="EMBL" id="QIS12144.1"/>
    </source>
</evidence>
<dbReference type="InterPro" id="IPR015421">
    <property type="entry name" value="PyrdxlP-dep_Trfase_major"/>
</dbReference>
<keyword evidence="3 7" id="KW-0808">Transferase</keyword>
<dbReference type="InterPro" id="IPR001917">
    <property type="entry name" value="Aminotrans_II_pyridoxalP_BS"/>
</dbReference>
<keyword evidence="2 7" id="KW-0032">Aminotransferase</keyword>
<proteinExistence type="inferred from homology"/>
<sequence length="341" mass="36436">MPISRNSDDYHDLSMNTVAFRPAGSVVAAVARTAAYANEYPDMAAAELTAAVARWLGVPSGYLTFGPGSAALCQIALLAWCGPGAEVVHQWPSFEAYPMMIEQVHATSVAVALRDTETDIGDIAAAVTDRTRMVLLCNPNNPTGAVLRQDRIRRLLSLLPEHVTVLVDEAYRDFVLSPGYRDAVEIVADDPRVAVLRTFSKSFGLAGLRVGYLIAQPVLTAKLAAARMFFAVSAPAQAAAVAAVERVAEMRERCAAVGAERARLRGLLREQGWAVPLSHANFLWLPTPQATEFAGHCAEYGVAVRAWPGRGVRVTVGAPASNDVFAGLAAEFIALPRAVAR</sequence>
<evidence type="ECO:0000256" key="1">
    <source>
        <dbReference type="ARBA" id="ARBA00001933"/>
    </source>
</evidence>